<evidence type="ECO:0000256" key="6">
    <source>
        <dbReference type="ARBA" id="ARBA00023242"/>
    </source>
</evidence>
<dbReference type="Pfam" id="PF03725">
    <property type="entry name" value="RNase_PH_C"/>
    <property type="match status" value="1"/>
</dbReference>
<dbReference type="GO" id="GO:0035925">
    <property type="term" value="F:mRNA 3'-UTR AU-rich region binding"/>
    <property type="evidence" value="ECO:0007669"/>
    <property type="project" value="TreeGrafter"/>
</dbReference>
<evidence type="ECO:0000256" key="1">
    <source>
        <dbReference type="ARBA" id="ARBA00004123"/>
    </source>
</evidence>
<dbReference type="GO" id="GO:0071035">
    <property type="term" value="P:nuclear polyadenylation-dependent rRNA catabolic process"/>
    <property type="evidence" value="ECO:0007669"/>
    <property type="project" value="TreeGrafter"/>
</dbReference>
<dbReference type="OrthoDB" id="10264038at2759"/>
<dbReference type="EMBL" id="AVOT02007063">
    <property type="protein sequence ID" value="MBW0483073.1"/>
    <property type="molecule type" value="Genomic_DNA"/>
</dbReference>
<evidence type="ECO:0000256" key="3">
    <source>
        <dbReference type="ARBA" id="ARBA00006678"/>
    </source>
</evidence>
<dbReference type="InterPro" id="IPR050590">
    <property type="entry name" value="Exosome_comp_Rrp42_subfam"/>
</dbReference>
<dbReference type="GO" id="GO:0000467">
    <property type="term" value="P:exonucleolytic trimming to generate mature 3'-end of 5.8S rRNA from tricistronic rRNA transcript (SSU-rRNA, 5.8S rRNA, LSU-rRNA)"/>
    <property type="evidence" value="ECO:0007669"/>
    <property type="project" value="TreeGrafter"/>
</dbReference>
<dbReference type="SUPFAM" id="SSF54211">
    <property type="entry name" value="Ribosomal protein S5 domain 2-like"/>
    <property type="match status" value="1"/>
</dbReference>
<feature type="compositionally biased region" description="Low complexity" evidence="7">
    <location>
        <begin position="16"/>
        <end position="29"/>
    </location>
</feature>
<dbReference type="InterPro" id="IPR020568">
    <property type="entry name" value="Ribosomal_Su5_D2-typ_SF"/>
</dbReference>
<dbReference type="GO" id="GO:0016075">
    <property type="term" value="P:rRNA catabolic process"/>
    <property type="evidence" value="ECO:0007669"/>
    <property type="project" value="TreeGrafter"/>
</dbReference>
<dbReference type="GO" id="GO:0071038">
    <property type="term" value="P:TRAMP-dependent tRNA surveillance pathway"/>
    <property type="evidence" value="ECO:0007669"/>
    <property type="project" value="TreeGrafter"/>
</dbReference>
<name>A0A9Q3CHL6_9BASI</name>
<evidence type="ECO:0000259" key="9">
    <source>
        <dbReference type="Pfam" id="PF03725"/>
    </source>
</evidence>
<dbReference type="Gene3D" id="3.30.230.70">
    <property type="entry name" value="GHMP Kinase, N-terminal domain"/>
    <property type="match status" value="1"/>
</dbReference>
<proteinExistence type="inferred from homology"/>
<dbReference type="Proteomes" id="UP000765509">
    <property type="component" value="Unassembled WGS sequence"/>
</dbReference>
<dbReference type="InterPro" id="IPR015847">
    <property type="entry name" value="ExoRNase_PH_dom2"/>
</dbReference>
<gene>
    <name evidence="10" type="ORF">O181_022788</name>
</gene>
<comment type="caution">
    <text evidence="10">The sequence shown here is derived from an EMBL/GenBank/DDBJ whole genome shotgun (WGS) entry which is preliminary data.</text>
</comment>
<dbReference type="Pfam" id="PF01138">
    <property type="entry name" value="RNase_PH"/>
    <property type="match status" value="1"/>
</dbReference>
<keyword evidence="4" id="KW-0963">Cytoplasm</keyword>
<dbReference type="GO" id="GO:0071028">
    <property type="term" value="P:nuclear mRNA surveillance"/>
    <property type="evidence" value="ECO:0007669"/>
    <property type="project" value="TreeGrafter"/>
</dbReference>
<evidence type="ECO:0000256" key="2">
    <source>
        <dbReference type="ARBA" id="ARBA00004496"/>
    </source>
</evidence>
<organism evidence="10 11">
    <name type="scientific">Austropuccinia psidii MF-1</name>
    <dbReference type="NCBI Taxonomy" id="1389203"/>
    <lineage>
        <taxon>Eukaryota</taxon>
        <taxon>Fungi</taxon>
        <taxon>Dikarya</taxon>
        <taxon>Basidiomycota</taxon>
        <taxon>Pucciniomycotina</taxon>
        <taxon>Pucciniomycetes</taxon>
        <taxon>Pucciniales</taxon>
        <taxon>Sphaerophragmiaceae</taxon>
        <taxon>Austropuccinia</taxon>
    </lineage>
</organism>
<dbReference type="InterPro" id="IPR033100">
    <property type="entry name" value="Rrp45"/>
</dbReference>
<evidence type="ECO:0000259" key="8">
    <source>
        <dbReference type="Pfam" id="PF01138"/>
    </source>
</evidence>
<dbReference type="InterPro" id="IPR036345">
    <property type="entry name" value="ExoRNase_PH_dom2_sf"/>
</dbReference>
<sequence length="319" mass="34953">MIDKEGPNTNQSFENSLKTTKTSKISTRSSSEKEPKRCLGGLCISELAHQPTFIESGHDQRGFFEQRPLSLRLSEDGDSVECLLGKTRVSAHVSANLVKPKPDRPFEGLFHVSSEINPLASSAFESGRSSEDEVQVARILEKTLTRGGVVDREALCILAGQIVWSIRMDLHFLNDQGNLLDCASIAAMAALQTFCRPDVSIVGEEVTLHSIHERVPVPLTLHHSPLCVTFAFFKLPTTVVLMDPSLLEEQLSIGTITLALNPQKEICVVNMSGGLPLDIEEVMRLVTTASKKVREIDESIKKLAAQQLSGIDLAAVQDR</sequence>
<dbReference type="GO" id="GO:0034475">
    <property type="term" value="P:U4 snRNA 3'-end processing"/>
    <property type="evidence" value="ECO:0007669"/>
    <property type="project" value="TreeGrafter"/>
</dbReference>
<dbReference type="PANTHER" id="PTHR11097:SF14">
    <property type="entry name" value="EXOSOME COMPLEX COMPONENT RRP45"/>
    <property type="match status" value="1"/>
</dbReference>
<dbReference type="AlphaFoldDB" id="A0A9Q3CHL6"/>
<evidence type="ECO:0008006" key="12">
    <source>
        <dbReference type="Google" id="ProtNLM"/>
    </source>
</evidence>
<evidence type="ECO:0000256" key="7">
    <source>
        <dbReference type="SAM" id="MobiDB-lite"/>
    </source>
</evidence>
<dbReference type="CDD" id="cd11368">
    <property type="entry name" value="RNase_PH_RRP45"/>
    <property type="match status" value="1"/>
</dbReference>
<feature type="region of interest" description="Disordered" evidence="7">
    <location>
        <begin position="1"/>
        <end position="35"/>
    </location>
</feature>
<dbReference type="PANTHER" id="PTHR11097">
    <property type="entry name" value="EXOSOME COMPLEX EXONUCLEASE RIBOSOMAL RNA PROCESSING PROTEIN"/>
    <property type="match status" value="1"/>
</dbReference>
<feature type="domain" description="Exoribonuclease phosphorolytic" evidence="8">
    <location>
        <begin position="79"/>
        <end position="197"/>
    </location>
</feature>
<protein>
    <recommendedName>
        <fullName evidence="12">Exosome complex component RRP45</fullName>
    </recommendedName>
</protein>
<dbReference type="InterPro" id="IPR001247">
    <property type="entry name" value="ExoRNase_PH_dom1"/>
</dbReference>
<dbReference type="GO" id="GO:0000176">
    <property type="term" value="C:nuclear exosome (RNase complex)"/>
    <property type="evidence" value="ECO:0007669"/>
    <property type="project" value="UniProtKB-ARBA"/>
</dbReference>
<reference evidence="10" key="1">
    <citation type="submission" date="2021-03" db="EMBL/GenBank/DDBJ databases">
        <title>Draft genome sequence of rust myrtle Austropuccinia psidii MF-1, a brazilian biotype.</title>
        <authorList>
            <person name="Quecine M.C."/>
            <person name="Pachon D.M.R."/>
            <person name="Bonatelli M.L."/>
            <person name="Correr F.H."/>
            <person name="Franceschini L.M."/>
            <person name="Leite T.F."/>
            <person name="Margarido G.R.A."/>
            <person name="Almeida C.A."/>
            <person name="Ferrarezi J.A."/>
            <person name="Labate C.A."/>
        </authorList>
    </citation>
    <scope>NUCLEOTIDE SEQUENCE</scope>
    <source>
        <strain evidence="10">MF-1</strain>
    </source>
</reference>
<keyword evidence="11" id="KW-1185">Reference proteome</keyword>
<keyword evidence="6" id="KW-0539">Nucleus</keyword>
<comment type="subcellular location">
    <subcellularLocation>
        <location evidence="2">Cytoplasm</location>
    </subcellularLocation>
    <subcellularLocation>
        <location evidence="1">Nucleus</location>
    </subcellularLocation>
</comment>
<evidence type="ECO:0000256" key="4">
    <source>
        <dbReference type="ARBA" id="ARBA00022490"/>
    </source>
</evidence>
<comment type="similarity">
    <text evidence="3">Belongs to the RNase PH family.</text>
</comment>
<accession>A0A9Q3CHL6</accession>
<dbReference type="GO" id="GO:0034473">
    <property type="term" value="P:U1 snRNA 3'-end processing"/>
    <property type="evidence" value="ECO:0007669"/>
    <property type="project" value="TreeGrafter"/>
</dbReference>
<feature type="domain" description="Exoribonuclease phosphorolytic" evidence="9">
    <location>
        <begin position="224"/>
        <end position="291"/>
    </location>
</feature>
<dbReference type="InterPro" id="IPR027408">
    <property type="entry name" value="PNPase/RNase_PH_dom_sf"/>
</dbReference>
<evidence type="ECO:0000313" key="10">
    <source>
        <dbReference type="EMBL" id="MBW0483073.1"/>
    </source>
</evidence>
<dbReference type="GO" id="GO:0034476">
    <property type="term" value="P:U5 snRNA 3'-end processing"/>
    <property type="evidence" value="ECO:0007669"/>
    <property type="project" value="TreeGrafter"/>
</dbReference>
<keyword evidence="5" id="KW-0694">RNA-binding</keyword>
<dbReference type="SUPFAM" id="SSF55666">
    <property type="entry name" value="Ribonuclease PH domain 2-like"/>
    <property type="match status" value="1"/>
</dbReference>
<dbReference type="GO" id="GO:0000177">
    <property type="term" value="C:cytoplasmic exosome (RNase complex)"/>
    <property type="evidence" value="ECO:0007669"/>
    <property type="project" value="TreeGrafter"/>
</dbReference>
<evidence type="ECO:0000256" key="5">
    <source>
        <dbReference type="ARBA" id="ARBA00022884"/>
    </source>
</evidence>
<evidence type="ECO:0000313" key="11">
    <source>
        <dbReference type="Proteomes" id="UP000765509"/>
    </source>
</evidence>